<protein>
    <submittedName>
        <fullName evidence="2">CoA transferase</fullName>
    </submittedName>
</protein>
<evidence type="ECO:0000256" key="1">
    <source>
        <dbReference type="ARBA" id="ARBA00022679"/>
    </source>
</evidence>
<dbReference type="InterPro" id="IPR050483">
    <property type="entry name" value="CoA-transferase_III_domain"/>
</dbReference>
<keyword evidence="1 2" id="KW-0808">Transferase</keyword>
<dbReference type="PANTHER" id="PTHR48207:SF3">
    <property type="entry name" value="SUCCINATE--HYDROXYMETHYLGLUTARATE COA-TRANSFERASE"/>
    <property type="match status" value="1"/>
</dbReference>
<organism evidence="2 3">
    <name type="scientific">Thermalbibacter longus</name>
    <dbReference type="NCBI Taxonomy" id="2951981"/>
    <lineage>
        <taxon>Bacteria</taxon>
        <taxon>Pseudomonadati</taxon>
        <taxon>Thermomicrobiota</taxon>
        <taxon>Thermomicrobia</taxon>
        <taxon>Thermomicrobiales</taxon>
        <taxon>Thermomicrobiaceae</taxon>
        <taxon>Thermalbibacter</taxon>
    </lineage>
</organism>
<proteinExistence type="predicted"/>
<gene>
    <name evidence="2" type="ORF">NET02_06320</name>
</gene>
<dbReference type="EMBL" id="JAMSLR010000003">
    <property type="protein sequence ID" value="MCM8748756.1"/>
    <property type="molecule type" value="Genomic_DNA"/>
</dbReference>
<evidence type="ECO:0000313" key="2">
    <source>
        <dbReference type="EMBL" id="MCM8748756.1"/>
    </source>
</evidence>
<dbReference type="RefSeq" id="WP_284056536.1">
    <property type="nucleotide sequence ID" value="NZ_JAMSLR010000003.1"/>
</dbReference>
<sequence>MEDARAVPLPLEGYRVLEFGQAVSSPLCAMLLGDLGADVIKVEPPGGDPARGYGPPFVAGESPYFLSVNRNKRSTVIDLKTPEGARIALRLAERADIIVTNFRPGVMERLGLGEASLRQANPGLIFCQVTGYGPTGPFAGLPAYDQVAQGMSGLMSVTGTRESGPLRVGVAIGDILAALFATYGVLAAVVERQRTGLGQRVDTSLLGAIIGILTYQTGRYLAGGGDPQPEGNDHPVAAPYGAFKARDGMLNIAIASEQMWRRLAEVVGHPEWVADPRFATNADRVANRPILHSMLNEALSTGTVAEWVERLSAAGVACGPIWTIGQALESEQVKHLGIVRTVHHDHAGDIPLIGPAVDLSLTPPVIRRPPPLLAQHTAEVLRELGYQDDQIEQLAEQGAVTLGPVAREMPLGG</sequence>
<dbReference type="Proteomes" id="UP001165306">
    <property type="component" value="Unassembled WGS sequence"/>
</dbReference>
<keyword evidence="3" id="KW-1185">Reference proteome</keyword>
<reference evidence="2" key="1">
    <citation type="submission" date="2022-06" db="EMBL/GenBank/DDBJ databases">
        <title>CFH 74404 Thermomicrobiaceae sp.</title>
        <authorList>
            <person name="Ming H."/>
            <person name="Li W.-J."/>
            <person name="Zhao Z."/>
        </authorList>
    </citation>
    <scope>NUCLEOTIDE SEQUENCE</scope>
    <source>
        <strain evidence="2">CFH 74404</strain>
    </source>
</reference>
<evidence type="ECO:0000313" key="3">
    <source>
        <dbReference type="Proteomes" id="UP001165306"/>
    </source>
</evidence>
<dbReference type="PANTHER" id="PTHR48207">
    <property type="entry name" value="SUCCINATE--HYDROXYMETHYLGLUTARATE COA-TRANSFERASE"/>
    <property type="match status" value="1"/>
</dbReference>
<name>A0AA42B9K5_9BACT</name>
<accession>A0AA42B9K5</accession>
<dbReference type="GO" id="GO:0008410">
    <property type="term" value="F:CoA-transferase activity"/>
    <property type="evidence" value="ECO:0007669"/>
    <property type="project" value="TreeGrafter"/>
</dbReference>
<dbReference type="InterPro" id="IPR003673">
    <property type="entry name" value="CoA-Trfase_fam_III"/>
</dbReference>
<comment type="caution">
    <text evidence="2">The sequence shown here is derived from an EMBL/GenBank/DDBJ whole genome shotgun (WGS) entry which is preliminary data.</text>
</comment>
<dbReference type="InterPro" id="IPR023606">
    <property type="entry name" value="CoA-Trfase_III_dom_1_sf"/>
</dbReference>
<dbReference type="Gene3D" id="3.40.50.10540">
    <property type="entry name" value="Crotonobetainyl-coa:carnitine coa-transferase, domain 1"/>
    <property type="match status" value="1"/>
</dbReference>
<dbReference type="Gene3D" id="3.30.1540.10">
    <property type="entry name" value="formyl-coa transferase, domain 3"/>
    <property type="match status" value="1"/>
</dbReference>
<dbReference type="SUPFAM" id="SSF89796">
    <property type="entry name" value="CoA-transferase family III (CaiB/BaiF)"/>
    <property type="match status" value="1"/>
</dbReference>
<dbReference type="AlphaFoldDB" id="A0AA42B9K5"/>
<dbReference type="InterPro" id="IPR044855">
    <property type="entry name" value="CoA-Trfase_III_dom3_sf"/>
</dbReference>
<dbReference type="Pfam" id="PF02515">
    <property type="entry name" value="CoA_transf_3"/>
    <property type="match status" value="1"/>
</dbReference>